<evidence type="ECO:0000313" key="3">
    <source>
        <dbReference type="Proteomes" id="UP000694851"/>
    </source>
</evidence>
<accession>A0A8B7RM13</accession>
<keyword evidence="3" id="KW-1185">Reference proteome</keyword>
<evidence type="ECO:0000313" key="4">
    <source>
        <dbReference type="RefSeq" id="XP_019501967.1"/>
    </source>
</evidence>
<organism evidence="3 4">
    <name type="scientific">Hipposideros armiger</name>
    <name type="common">Great Himalayan leaf-nosed bat</name>
    <dbReference type="NCBI Taxonomy" id="186990"/>
    <lineage>
        <taxon>Eukaryota</taxon>
        <taxon>Metazoa</taxon>
        <taxon>Chordata</taxon>
        <taxon>Craniata</taxon>
        <taxon>Vertebrata</taxon>
        <taxon>Euteleostomi</taxon>
        <taxon>Mammalia</taxon>
        <taxon>Eutheria</taxon>
        <taxon>Laurasiatheria</taxon>
        <taxon>Chiroptera</taxon>
        <taxon>Yinpterochiroptera</taxon>
        <taxon>Rhinolophoidea</taxon>
        <taxon>Hipposideridae</taxon>
        <taxon>Hipposideros</taxon>
    </lineage>
</organism>
<evidence type="ECO:0000256" key="1">
    <source>
        <dbReference type="ARBA" id="ARBA00022884"/>
    </source>
</evidence>
<proteinExistence type="predicted"/>
<dbReference type="Proteomes" id="UP000694851">
    <property type="component" value="Unplaced"/>
</dbReference>
<evidence type="ECO:0000256" key="2">
    <source>
        <dbReference type="SAM" id="MobiDB-lite"/>
    </source>
</evidence>
<keyword evidence="1" id="KW-0694">RNA-binding</keyword>
<sequence>MAREPKPGPAQTRQKRRWGTAISCSSNYDLDYEMYRDNVPYRVYKYQRIPPLINHVPVKIRKTYVGMGVKSSFSPHKAPRNSHRAPGQINFQAEELHSIRGELSQIKAQVDHLLEILEHMDQQRDQISGTEKSGENRVPGNNGSSRRTTEPQQEPRGPRAHPEAGSYKESTDSEEAVKNHALDQEGSQ</sequence>
<feature type="region of interest" description="Disordered" evidence="2">
    <location>
        <begin position="125"/>
        <end position="188"/>
    </location>
</feature>
<gene>
    <name evidence="4" type="primary">LOC109384795</name>
</gene>
<reference evidence="4" key="1">
    <citation type="submission" date="2025-08" db="UniProtKB">
        <authorList>
            <consortium name="RefSeq"/>
        </authorList>
    </citation>
    <scope>IDENTIFICATION</scope>
    <source>
        <tissue evidence="4">Muscle</tissue>
    </source>
</reference>
<dbReference type="InterPro" id="IPR051186">
    <property type="entry name" value="RRM_HNRPC/RALY_subfam"/>
</dbReference>
<dbReference type="GO" id="GO:0005634">
    <property type="term" value="C:nucleus"/>
    <property type="evidence" value="ECO:0007669"/>
    <property type="project" value="TreeGrafter"/>
</dbReference>
<dbReference type="PANTHER" id="PTHR13968:SF26">
    <property type="entry name" value="RRM DOMAIN-CONTAINING PROTEIN"/>
    <property type="match status" value="1"/>
</dbReference>
<feature type="compositionally biased region" description="Basic and acidic residues" evidence="2">
    <location>
        <begin position="169"/>
        <end position="188"/>
    </location>
</feature>
<dbReference type="AlphaFoldDB" id="A0A8B7RM13"/>
<dbReference type="PANTHER" id="PTHR13968">
    <property type="entry name" value="HETEROGENEOUS NUCLEAR RIBONUCLEOPROTEIN"/>
    <property type="match status" value="1"/>
</dbReference>
<dbReference type="GO" id="GO:0003723">
    <property type="term" value="F:RNA binding"/>
    <property type="evidence" value="ECO:0007669"/>
    <property type="project" value="UniProtKB-KW"/>
</dbReference>
<feature type="compositionally biased region" description="Polar residues" evidence="2">
    <location>
        <begin position="139"/>
        <end position="152"/>
    </location>
</feature>
<dbReference type="RefSeq" id="XP_019501967.1">
    <property type="nucleotide sequence ID" value="XM_019646422.1"/>
</dbReference>
<dbReference type="KEGG" id="hai:109384795"/>
<dbReference type="OrthoDB" id="9042265at2759"/>
<dbReference type="GeneID" id="109384795"/>
<protein>
    <submittedName>
        <fullName evidence="4">RNA-binding Raly-like protein</fullName>
    </submittedName>
</protein>
<name>A0A8B7RM13_HIPAR</name>